<feature type="region of interest" description="Disordered" evidence="1">
    <location>
        <begin position="1"/>
        <end position="112"/>
    </location>
</feature>
<dbReference type="HOGENOM" id="CLU_036742_3_3_1"/>
<dbReference type="RefSeq" id="XP_007408098.1">
    <property type="nucleotide sequence ID" value="XM_007408036.1"/>
</dbReference>
<dbReference type="GeneID" id="18925726"/>
<dbReference type="STRING" id="747676.F4RGI6"/>
<feature type="compositionally biased region" description="Basic and acidic residues" evidence="1">
    <location>
        <begin position="9"/>
        <end position="31"/>
    </location>
</feature>
<dbReference type="OrthoDB" id="2537769at2759"/>
<name>F4RGI6_MELLP</name>
<feature type="compositionally biased region" description="Acidic residues" evidence="1">
    <location>
        <begin position="54"/>
        <end position="88"/>
    </location>
</feature>
<dbReference type="VEuPathDB" id="FungiDB:MELLADRAFT_115976"/>
<protein>
    <submittedName>
        <fullName evidence="2">Uncharacterized protein</fullName>
    </submittedName>
</protein>
<dbReference type="InParanoid" id="F4RGI6"/>
<evidence type="ECO:0000313" key="2">
    <source>
        <dbReference type="EMBL" id="EGG08512.1"/>
    </source>
</evidence>
<feature type="compositionally biased region" description="Basic residues" evidence="1">
    <location>
        <begin position="93"/>
        <end position="108"/>
    </location>
</feature>
<evidence type="ECO:0000313" key="3">
    <source>
        <dbReference type="Proteomes" id="UP000001072"/>
    </source>
</evidence>
<gene>
    <name evidence="2" type="ORF">MELLADRAFT_115976</name>
</gene>
<dbReference type="PANTHER" id="PTHR36452:SF1">
    <property type="entry name" value="DUF2461 DOMAIN-CONTAINING PROTEIN"/>
    <property type="match status" value="1"/>
</dbReference>
<feature type="region of interest" description="Disordered" evidence="1">
    <location>
        <begin position="299"/>
        <end position="322"/>
    </location>
</feature>
<proteinExistence type="predicted"/>
<dbReference type="KEGG" id="mlr:MELLADRAFT_115976"/>
<dbReference type="eggNOG" id="ENOG502RKMH">
    <property type="taxonomic scope" value="Eukaryota"/>
</dbReference>
<reference evidence="3" key="1">
    <citation type="journal article" date="2011" name="Proc. Natl. Acad. Sci. U.S.A.">
        <title>Obligate biotrophy features unraveled by the genomic analysis of rust fungi.</title>
        <authorList>
            <person name="Duplessis S."/>
            <person name="Cuomo C.A."/>
            <person name="Lin Y.-C."/>
            <person name="Aerts A."/>
            <person name="Tisserant E."/>
            <person name="Veneault-Fourrey C."/>
            <person name="Joly D.L."/>
            <person name="Hacquard S."/>
            <person name="Amselem J."/>
            <person name="Cantarel B.L."/>
            <person name="Chiu R."/>
            <person name="Coutinho P.M."/>
            <person name="Feau N."/>
            <person name="Field M."/>
            <person name="Frey P."/>
            <person name="Gelhaye E."/>
            <person name="Goldberg J."/>
            <person name="Grabherr M.G."/>
            <person name="Kodira C.D."/>
            <person name="Kohler A."/>
            <person name="Kuees U."/>
            <person name="Lindquist E.A."/>
            <person name="Lucas S.M."/>
            <person name="Mago R."/>
            <person name="Mauceli E."/>
            <person name="Morin E."/>
            <person name="Murat C."/>
            <person name="Pangilinan J.L."/>
            <person name="Park R."/>
            <person name="Pearson M."/>
            <person name="Quesneville H."/>
            <person name="Rouhier N."/>
            <person name="Sakthikumar S."/>
            <person name="Salamov A.A."/>
            <person name="Schmutz J."/>
            <person name="Selles B."/>
            <person name="Shapiro H."/>
            <person name="Tanguay P."/>
            <person name="Tuskan G.A."/>
            <person name="Henrissat B."/>
            <person name="Van de Peer Y."/>
            <person name="Rouze P."/>
            <person name="Ellis J.G."/>
            <person name="Dodds P.N."/>
            <person name="Schein J.E."/>
            <person name="Zhong S."/>
            <person name="Hamelin R.C."/>
            <person name="Grigoriev I.V."/>
            <person name="Szabo L.J."/>
            <person name="Martin F."/>
        </authorList>
    </citation>
    <scope>NUCLEOTIDE SEQUENCE [LARGE SCALE GENOMIC DNA]</scope>
    <source>
        <strain evidence="3">98AG31 / pathotype 3-4-7</strain>
    </source>
</reference>
<dbReference type="EMBL" id="GL883100">
    <property type="protein sequence ID" value="EGG08512.1"/>
    <property type="molecule type" value="Genomic_DNA"/>
</dbReference>
<evidence type="ECO:0000256" key="1">
    <source>
        <dbReference type="SAM" id="MobiDB-lite"/>
    </source>
</evidence>
<sequence>MPRKKTAPVKKETKPTPKETKPKATPKETKGSTKRKIKDVSPPPSGSGSGSESGLEDDQDDDFNEVDSDDLDKETEAEEDDDESEFEEETKSNKRTKTNKTKSVSNKKQKLDDKDSSLISSIKLIKPDQSSKNIPLGMIGQSTMNFLSELSVPENNDREWLSINDQIYRLALKNWNEFVTYLVPKLIECDWTLPVLPYKDLVHRLHRDVRFSNDKTPYKTNFSVGFSRTGKKGPWASYYIHIKPGDGSLIAGGIWNPDKSQLTTIRQSILSNSKPLRKVINHPEFIKMFGSHETVKGKSKRSSIFGHDDELKNSPKMDNVNQSHPEIDLLKLKTIAAVRYFSDELVLSDRFVEEIQKSVKTLSPLIMCLNEMLMPEDLDDQEGAQEEEEEEEEE</sequence>
<dbReference type="AlphaFoldDB" id="F4RGI6"/>
<dbReference type="InterPro" id="IPR012808">
    <property type="entry name" value="CHP02453"/>
</dbReference>
<feature type="compositionally biased region" description="Basic and acidic residues" evidence="1">
    <location>
        <begin position="306"/>
        <end position="315"/>
    </location>
</feature>
<dbReference type="Proteomes" id="UP000001072">
    <property type="component" value="Unassembled WGS sequence"/>
</dbReference>
<keyword evidence="3" id="KW-1185">Reference proteome</keyword>
<dbReference type="NCBIfam" id="TIGR02453">
    <property type="entry name" value="TIGR02453 family protein"/>
    <property type="match status" value="1"/>
</dbReference>
<accession>F4RGI6</accession>
<dbReference type="Pfam" id="PF09365">
    <property type="entry name" value="DUF2461"/>
    <property type="match status" value="1"/>
</dbReference>
<dbReference type="PANTHER" id="PTHR36452">
    <property type="entry name" value="CHROMOSOME 12, WHOLE GENOME SHOTGUN SEQUENCE"/>
    <property type="match status" value="1"/>
</dbReference>
<organism evidence="3">
    <name type="scientific">Melampsora larici-populina (strain 98AG31 / pathotype 3-4-7)</name>
    <name type="common">Poplar leaf rust fungus</name>
    <dbReference type="NCBI Taxonomy" id="747676"/>
    <lineage>
        <taxon>Eukaryota</taxon>
        <taxon>Fungi</taxon>
        <taxon>Dikarya</taxon>
        <taxon>Basidiomycota</taxon>
        <taxon>Pucciniomycotina</taxon>
        <taxon>Pucciniomycetes</taxon>
        <taxon>Pucciniales</taxon>
        <taxon>Melampsoraceae</taxon>
        <taxon>Melampsora</taxon>
    </lineage>
</organism>